<dbReference type="Pfam" id="PF02673">
    <property type="entry name" value="BacA"/>
    <property type="match status" value="1"/>
</dbReference>
<evidence type="ECO:0000256" key="4">
    <source>
        <dbReference type="ARBA" id="ARBA00021581"/>
    </source>
</evidence>
<keyword evidence="8 12" id="KW-1133">Transmembrane helix</keyword>
<accession>A0A645BMG8</accession>
<comment type="caution">
    <text evidence="13">The sequence shown here is derived from an EMBL/GenBank/DDBJ whole genome shotgun (WGS) entry which is preliminary data.</text>
</comment>
<evidence type="ECO:0000256" key="6">
    <source>
        <dbReference type="ARBA" id="ARBA00022692"/>
    </source>
</evidence>
<comment type="subcellular location">
    <subcellularLocation>
        <location evidence="1">Cell membrane</location>
        <topology evidence="1">Multi-pass membrane protein</topology>
    </subcellularLocation>
</comment>
<gene>
    <name evidence="13" type="primary">uppP_37</name>
    <name evidence="13" type="ORF">SDC9_113235</name>
</gene>
<name>A0A645BMG8_9ZZZZ</name>
<sequence length="345" mass="36505">MSIPVMLGAGLVSVKDLADVPNLNSFLPVLAAGFVVAAIVGYLSIHWLLSFIKRQKFWVFVVYCVVFASLVLLVGAIRSGNVSASAAEPTVAAVSTAAQPTLIQGTTAPATTASSEIQAINVEYTGSLNWLEPAISTCADALEDVHLITHLVPTDQLDAASSDVLLRWGAPTQLDLYSAQLGSDRLAFVVSPQNPLNSLDLATARKVLNGSISSWPSLYKACPDCFAKDYDEAAYKDKSIALNFYSPNEDIQVMLDLVIMAGQPVDSAEATLIPNTAAMLESVAGSTTAIGFVPTRALEPGVKEISLSDVDPLNLTQPILAIAKTEPSGATRNWLVCLQTVLNSK</sequence>
<protein>
    <recommendedName>
        <fullName evidence="4">Undecaprenyl-diphosphatase</fullName>
        <ecNumber evidence="3">3.6.1.27</ecNumber>
    </recommendedName>
    <alternativeName>
        <fullName evidence="10">Undecaprenyl pyrophosphate phosphatase</fullName>
    </alternativeName>
</protein>
<dbReference type="PANTHER" id="PTHR30622:SF4">
    <property type="entry name" value="UNDECAPRENYL-DIPHOSPHATASE"/>
    <property type="match status" value="1"/>
</dbReference>
<dbReference type="GO" id="GO:0005886">
    <property type="term" value="C:plasma membrane"/>
    <property type="evidence" value="ECO:0007669"/>
    <property type="project" value="UniProtKB-SubCell"/>
</dbReference>
<dbReference type="EMBL" id="VSSQ01021013">
    <property type="protein sequence ID" value="MPM66328.1"/>
    <property type="molecule type" value="Genomic_DNA"/>
</dbReference>
<evidence type="ECO:0000256" key="7">
    <source>
        <dbReference type="ARBA" id="ARBA00022801"/>
    </source>
</evidence>
<evidence type="ECO:0000256" key="12">
    <source>
        <dbReference type="SAM" id="Phobius"/>
    </source>
</evidence>
<evidence type="ECO:0000256" key="5">
    <source>
        <dbReference type="ARBA" id="ARBA00022475"/>
    </source>
</evidence>
<evidence type="ECO:0000256" key="3">
    <source>
        <dbReference type="ARBA" id="ARBA00012374"/>
    </source>
</evidence>
<dbReference type="Gene3D" id="3.40.190.10">
    <property type="entry name" value="Periplasmic binding protein-like II"/>
    <property type="match status" value="1"/>
</dbReference>
<dbReference type="InterPro" id="IPR003824">
    <property type="entry name" value="UppP"/>
</dbReference>
<feature type="transmembrane region" description="Helical" evidence="12">
    <location>
        <begin position="57"/>
        <end position="77"/>
    </location>
</feature>
<evidence type="ECO:0000256" key="10">
    <source>
        <dbReference type="ARBA" id="ARBA00032707"/>
    </source>
</evidence>
<evidence type="ECO:0000256" key="1">
    <source>
        <dbReference type="ARBA" id="ARBA00004651"/>
    </source>
</evidence>
<evidence type="ECO:0000313" key="13">
    <source>
        <dbReference type="EMBL" id="MPM66328.1"/>
    </source>
</evidence>
<dbReference type="AlphaFoldDB" id="A0A645BMG8"/>
<comment type="similarity">
    <text evidence="2">Belongs to the UppP family.</text>
</comment>
<keyword evidence="5" id="KW-1003">Cell membrane</keyword>
<keyword evidence="6 12" id="KW-0812">Transmembrane</keyword>
<keyword evidence="9 12" id="KW-0472">Membrane</keyword>
<feature type="transmembrane region" description="Helical" evidence="12">
    <location>
        <begin position="26"/>
        <end position="45"/>
    </location>
</feature>
<proteinExistence type="inferred from homology"/>
<dbReference type="GO" id="GO:0050380">
    <property type="term" value="F:undecaprenyl-diphosphatase activity"/>
    <property type="evidence" value="ECO:0007669"/>
    <property type="project" value="UniProtKB-EC"/>
</dbReference>
<dbReference type="PANTHER" id="PTHR30622">
    <property type="entry name" value="UNDECAPRENYL-DIPHOSPHATASE"/>
    <property type="match status" value="1"/>
</dbReference>
<evidence type="ECO:0000256" key="8">
    <source>
        <dbReference type="ARBA" id="ARBA00022989"/>
    </source>
</evidence>
<evidence type="ECO:0000256" key="2">
    <source>
        <dbReference type="ARBA" id="ARBA00010621"/>
    </source>
</evidence>
<dbReference type="SUPFAM" id="SSF53850">
    <property type="entry name" value="Periplasmic binding protein-like II"/>
    <property type="match status" value="1"/>
</dbReference>
<comment type="catalytic activity">
    <reaction evidence="11">
        <text>di-trans,octa-cis-undecaprenyl diphosphate + H2O = di-trans,octa-cis-undecaprenyl phosphate + phosphate + H(+)</text>
        <dbReference type="Rhea" id="RHEA:28094"/>
        <dbReference type="ChEBI" id="CHEBI:15377"/>
        <dbReference type="ChEBI" id="CHEBI:15378"/>
        <dbReference type="ChEBI" id="CHEBI:43474"/>
        <dbReference type="ChEBI" id="CHEBI:58405"/>
        <dbReference type="ChEBI" id="CHEBI:60392"/>
        <dbReference type="EC" id="3.6.1.27"/>
    </reaction>
</comment>
<dbReference type="EC" id="3.6.1.27" evidence="3"/>
<reference evidence="13" key="1">
    <citation type="submission" date="2019-08" db="EMBL/GenBank/DDBJ databases">
        <authorList>
            <person name="Kucharzyk K."/>
            <person name="Murdoch R.W."/>
            <person name="Higgins S."/>
            <person name="Loffler F."/>
        </authorList>
    </citation>
    <scope>NUCLEOTIDE SEQUENCE</scope>
</reference>
<keyword evidence="7 13" id="KW-0378">Hydrolase</keyword>
<evidence type="ECO:0000256" key="9">
    <source>
        <dbReference type="ARBA" id="ARBA00023136"/>
    </source>
</evidence>
<evidence type="ECO:0000256" key="11">
    <source>
        <dbReference type="ARBA" id="ARBA00047594"/>
    </source>
</evidence>
<organism evidence="13">
    <name type="scientific">bioreactor metagenome</name>
    <dbReference type="NCBI Taxonomy" id="1076179"/>
    <lineage>
        <taxon>unclassified sequences</taxon>
        <taxon>metagenomes</taxon>
        <taxon>ecological metagenomes</taxon>
    </lineage>
</organism>